<evidence type="ECO:0000259" key="4">
    <source>
        <dbReference type="PROSITE" id="PS50106"/>
    </source>
</evidence>
<evidence type="ECO:0000313" key="6">
    <source>
        <dbReference type="Proteomes" id="UP000770717"/>
    </source>
</evidence>
<proteinExistence type="predicted"/>
<dbReference type="Gene3D" id="2.30.42.10">
    <property type="match status" value="1"/>
</dbReference>
<evidence type="ECO:0000256" key="1">
    <source>
        <dbReference type="ARBA" id="ARBA00004316"/>
    </source>
</evidence>
<dbReference type="InterPro" id="IPR036034">
    <property type="entry name" value="PDZ_sf"/>
</dbReference>
<dbReference type="GO" id="GO:0046549">
    <property type="term" value="P:retinal cone cell development"/>
    <property type="evidence" value="ECO:0007669"/>
    <property type="project" value="TreeGrafter"/>
</dbReference>
<accession>A0A8J6E8G5</accession>
<dbReference type="Pfam" id="PF00595">
    <property type="entry name" value="PDZ"/>
    <property type="match status" value="1"/>
</dbReference>
<sequence>RQEGALDLAVEGGIESPIGKIVVSAIYDGGAADNHGGIVRGDEILAVNGKILTDVTLSEARSTLSRAWSSGGDWIDLIIAVSPPKEYDDEVTLF</sequence>
<dbReference type="GO" id="GO:0001917">
    <property type="term" value="C:photoreceptor inner segment"/>
    <property type="evidence" value="ECO:0007669"/>
    <property type="project" value="TreeGrafter"/>
</dbReference>
<dbReference type="GO" id="GO:0002093">
    <property type="term" value="P:auditory receptor cell morphogenesis"/>
    <property type="evidence" value="ECO:0007669"/>
    <property type="project" value="TreeGrafter"/>
</dbReference>
<dbReference type="GO" id="GO:0060122">
    <property type="term" value="P:inner ear receptor cell stereocilium organization"/>
    <property type="evidence" value="ECO:0007669"/>
    <property type="project" value="TreeGrafter"/>
</dbReference>
<dbReference type="GO" id="GO:0007605">
    <property type="term" value="P:sensory perception of sound"/>
    <property type="evidence" value="ECO:0007669"/>
    <property type="project" value="TreeGrafter"/>
</dbReference>
<dbReference type="PROSITE" id="PS50106">
    <property type="entry name" value="PDZ"/>
    <property type="match status" value="1"/>
</dbReference>
<dbReference type="GO" id="GO:0005929">
    <property type="term" value="C:cilium"/>
    <property type="evidence" value="ECO:0007669"/>
    <property type="project" value="TreeGrafter"/>
</dbReference>
<evidence type="ECO:0000313" key="5">
    <source>
        <dbReference type="EMBL" id="KAG9463782.1"/>
    </source>
</evidence>
<dbReference type="Proteomes" id="UP000770717">
    <property type="component" value="Unassembled WGS sequence"/>
</dbReference>
<evidence type="ECO:0000256" key="2">
    <source>
        <dbReference type="ARBA" id="ARBA00022737"/>
    </source>
</evidence>
<dbReference type="PANTHER" id="PTHR23116:SF36">
    <property type="entry name" value="HARMONIN"/>
    <property type="match status" value="1"/>
</dbReference>
<organism evidence="5 6">
    <name type="scientific">Eleutherodactylus coqui</name>
    <name type="common">Puerto Rican coqui</name>
    <dbReference type="NCBI Taxonomy" id="57060"/>
    <lineage>
        <taxon>Eukaryota</taxon>
        <taxon>Metazoa</taxon>
        <taxon>Chordata</taxon>
        <taxon>Craniata</taxon>
        <taxon>Vertebrata</taxon>
        <taxon>Euteleostomi</taxon>
        <taxon>Amphibia</taxon>
        <taxon>Batrachia</taxon>
        <taxon>Anura</taxon>
        <taxon>Neobatrachia</taxon>
        <taxon>Hyloidea</taxon>
        <taxon>Eleutherodactylidae</taxon>
        <taxon>Eleutherodactylinae</taxon>
        <taxon>Eleutherodactylus</taxon>
        <taxon>Eleutherodactylus</taxon>
    </lineage>
</organism>
<feature type="domain" description="PDZ" evidence="4">
    <location>
        <begin position="1"/>
        <end position="67"/>
    </location>
</feature>
<dbReference type="OrthoDB" id="7734647at2759"/>
<dbReference type="SMART" id="SM00228">
    <property type="entry name" value="PDZ"/>
    <property type="match status" value="1"/>
</dbReference>
<reference evidence="5" key="1">
    <citation type="thesis" date="2020" institute="ProQuest LLC" country="789 East Eisenhower Parkway, Ann Arbor, MI, USA">
        <title>Comparative Genomics and Chromosome Evolution.</title>
        <authorList>
            <person name="Mudd A.B."/>
        </authorList>
    </citation>
    <scope>NUCLEOTIDE SEQUENCE</scope>
    <source>
        <strain evidence="5">HN-11 Male</strain>
        <tissue evidence="5">Kidney and liver</tissue>
    </source>
</reference>
<protein>
    <recommendedName>
        <fullName evidence="4">PDZ domain-containing protein</fullName>
    </recommendedName>
</protein>
<dbReference type="EMBL" id="WNTK01005919">
    <property type="protein sequence ID" value="KAG9463782.1"/>
    <property type="molecule type" value="Genomic_DNA"/>
</dbReference>
<dbReference type="PANTHER" id="PTHR23116">
    <property type="entry name" value="PDZ DOMAIN CONTAINING WHIRLIN AND HARMONIN-RELATED"/>
    <property type="match status" value="1"/>
</dbReference>
<dbReference type="GO" id="GO:0005886">
    <property type="term" value="C:plasma membrane"/>
    <property type="evidence" value="ECO:0007669"/>
    <property type="project" value="TreeGrafter"/>
</dbReference>
<comment type="subcellular location">
    <subcellularLocation>
        <location evidence="1">Cell projection</location>
    </subcellularLocation>
</comment>
<dbReference type="InterPro" id="IPR001478">
    <property type="entry name" value="PDZ"/>
</dbReference>
<dbReference type="GO" id="GO:0002142">
    <property type="term" value="C:stereocilia ankle link complex"/>
    <property type="evidence" value="ECO:0007669"/>
    <property type="project" value="TreeGrafter"/>
</dbReference>
<keyword evidence="3" id="KW-0966">Cell projection</keyword>
<comment type="caution">
    <text evidence="5">The sequence shown here is derived from an EMBL/GenBank/DDBJ whole genome shotgun (WGS) entry which is preliminary data.</text>
</comment>
<keyword evidence="2" id="KW-0677">Repeat</keyword>
<dbReference type="GO" id="GO:0032426">
    <property type="term" value="C:stereocilium tip"/>
    <property type="evidence" value="ECO:0007669"/>
    <property type="project" value="TreeGrafter"/>
</dbReference>
<dbReference type="InterPro" id="IPR051844">
    <property type="entry name" value="USH2_Complex_Protein"/>
</dbReference>
<evidence type="ECO:0000256" key="3">
    <source>
        <dbReference type="ARBA" id="ARBA00023273"/>
    </source>
</evidence>
<feature type="non-terminal residue" evidence="5">
    <location>
        <position position="94"/>
    </location>
</feature>
<dbReference type="FunFam" id="2.30.42.10:FF:000281">
    <property type="entry name" value="Usher syndrome 1C"/>
    <property type="match status" value="1"/>
</dbReference>
<keyword evidence="6" id="KW-1185">Reference proteome</keyword>
<gene>
    <name evidence="5" type="ORF">GDO78_021088</name>
</gene>
<dbReference type="AlphaFoldDB" id="A0A8J6E8G5"/>
<name>A0A8J6E8G5_ELECQ</name>
<dbReference type="SUPFAM" id="SSF50156">
    <property type="entry name" value="PDZ domain-like"/>
    <property type="match status" value="1"/>
</dbReference>